<protein>
    <submittedName>
        <fullName evidence="1">Eukaryotic translation initiation factor 2D</fullName>
    </submittedName>
</protein>
<evidence type="ECO:0000313" key="2">
    <source>
        <dbReference type="Proteomes" id="UP000827872"/>
    </source>
</evidence>
<organism evidence="1 2">
    <name type="scientific">Sphaerodactylus townsendi</name>
    <dbReference type="NCBI Taxonomy" id="933632"/>
    <lineage>
        <taxon>Eukaryota</taxon>
        <taxon>Metazoa</taxon>
        <taxon>Chordata</taxon>
        <taxon>Craniata</taxon>
        <taxon>Vertebrata</taxon>
        <taxon>Euteleostomi</taxon>
        <taxon>Lepidosauria</taxon>
        <taxon>Squamata</taxon>
        <taxon>Bifurcata</taxon>
        <taxon>Gekkota</taxon>
        <taxon>Sphaerodactylidae</taxon>
        <taxon>Sphaerodactylus</taxon>
    </lineage>
</organism>
<keyword evidence="1" id="KW-0648">Protein biosynthesis</keyword>
<name>A0ACB8F5C2_9SAUR</name>
<proteinExistence type="predicted"/>
<comment type="caution">
    <text evidence="1">The sequence shown here is derived from an EMBL/GenBank/DDBJ whole genome shotgun (WGS) entry which is preliminary data.</text>
</comment>
<accession>A0ACB8F5C2</accession>
<gene>
    <name evidence="1" type="primary">EIF2D</name>
    <name evidence="1" type="ORF">K3G42_024349</name>
</gene>
<sequence>MAHEMYSFVKVNPVLCDCLLNKSEQNEISKLKWDDLVSRCLDQLQPFYQVTFAGHEPVVRKGNIDPIDITIAQRSSNKKVTMIKNLELYGLDPQSIASILQQRVQASATVTTLPGAKDRVQVQIQGNQINHLAKLLLEDYKIQRKYIQGLEKAPKIGRKK</sequence>
<evidence type="ECO:0000313" key="1">
    <source>
        <dbReference type="EMBL" id="KAH8000327.1"/>
    </source>
</evidence>
<keyword evidence="1" id="KW-0396">Initiation factor</keyword>
<reference evidence="1" key="1">
    <citation type="submission" date="2021-08" db="EMBL/GenBank/DDBJ databases">
        <title>The first chromosome-level gecko genome reveals the dynamic sex chromosomes of Neotropical dwarf geckos (Sphaerodactylidae: Sphaerodactylus).</title>
        <authorList>
            <person name="Pinto B.J."/>
            <person name="Keating S.E."/>
            <person name="Gamble T."/>
        </authorList>
    </citation>
    <scope>NUCLEOTIDE SEQUENCE</scope>
    <source>
        <strain evidence="1">TG3544</strain>
    </source>
</reference>
<keyword evidence="2" id="KW-1185">Reference proteome</keyword>
<dbReference type="EMBL" id="CM037618">
    <property type="protein sequence ID" value="KAH8000327.1"/>
    <property type="molecule type" value="Genomic_DNA"/>
</dbReference>
<dbReference type="Proteomes" id="UP000827872">
    <property type="component" value="Linkage Group LG05"/>
</dbReference>